<keyword evidence="3" id="KW-1185">Reference proteome</keyword>
<evidence type="ECO:0000256" key="1">
    <source>
        <dbReference type="SAM" id="MobiDB-lite"/>
    </source>
</evidence>
<dbReference type="AlphaFoldDB" id="A0A9W4T6D3"/>
<comment type="caution">
    <text evidence="2">The sequence shown here is derived from an EMBL/GenBank/DDBJ whole genome shotgun (WGS) entry which is preliminary data.</text>
</comment>
<dbReference type="Proteomes" id="UP001153678">
    <property type="component" value="Unassembled WGS sequence"/>
</dbReference>
<name>A0A9W4T6D3_9GLOM</name>
<accession>A0A9W4T6D3</accession>
<organism evidence="2 3">
    <name type="scientific">Funneliformis geosporum</name>
    <dbReference type="NCBI Taxonomy" id="1117311"/>
    <lineage>
        <taxon>Eukaryota</taxon>
        <taxon>Fungi</taxon>
        <taxon>Fungi incertae sedis</taxon>
        <taxon>Mucoromycota</taxon>
        <taxon>Glomeromycotina</taxon>
        <taxon>Glomeromycetes</taxon>
        <taxon>Glomerales</taxon>
        <taxon>Glomeraceae</taxon>
        <taxon>Funneliformis</taxon>
    </lineage>
</organism>
<protein>
    <submittedName>
        <fullName evidence="2">2735_t:CDS:1</fullName>
    </submittedName>
</protein>
<dbReference type="EMBL" id="CAMKVN010009987">
    <property type="protein sequence ID" value="CAI2193740.1"/>
    <property type="molecule type" value="Genomic_DNA"/>
</dbReference>
<reference evidence="2" key="1">
    <citation type="submission" date="2022-08" db="EMBL/GenBank/DDBJ databases">
        <authorList>
            <person name="Kallberg Y."/>
            <person name="Tangrot J."/>
            <person name="Rosling A."/>
        </authorList>
    </citation>
    <scope>NUCLEOTIDE SEQUENCE</scope>
    <source>
        <strain evidence="2">Wild A</strain>
    </source>
</reference>
<evidence type="ECO:0000313" key="3">
    <source>
        <dbReference type="Proteomes" id="UP001153678"/>
    </source>
</evidence>
<proteinExistence type="predicted"/>
<sequence>MNQELANNQEILTKEPSITPSETGLNQKFFKEVIESSQLSEEKELQKRPDIAITEQEFLDDYAKREKKTQSKLKDEKLIQVQTNLDEENERNKKLGQSISQILNNVIVQRYALPSSGEIVDLQTLALALSLSFQPEKKELAYQVLDWMDEAKETGDYQTLFEK</sequence>
<gene>
    <name evidence="2" type="ORF">FWILDA_LOCUS16227</name>
</gene>
<evidence type="ECO:0000313" key="2">
    <source>
        <dbReference type="EMBL" id="CAI2193740.1"/>
    </source>
</evidence>
<feature type="region of interest" description="Disordered" evidence="1">
    <location>
        <begin position="1"/>
        <end position="23"/>
    </location>
</feature>